<organism evidence="1 2">
    <name type="scientific">Roridomyces roridus</name>
    <dbReference type="NCBI Taxonomy" id="1738132"/>
    <lineage>
        <taxon>Eukaryota</taxon>
        <taxon>Fungi</taxon>
        <taxon>Dikarya</taxon>
        <taxon>Basidiomycota</taxon>
        <taxon>Agaricomycotina</taxon>
        <taxon>Agaricomycetes</taxon>
        <taxon>Agaricomycetidae</taxon>
        <taxon>Agaricales</taxon>
        <taxon>Marasmiineae</taxon>
        <taxon>Mycenaceae</taxon>
        <taxon>Roridomyces</taxon>
    </lineage>
</organism>
<gene>
    <name evidence="1" type="ORF">FB45DRAFT_934417</name>
</gene>
<proteinExistence type="predicted"/>
<protein>
    <submittedName>
        <fullName evidence="1">Uncharacterized protein</fullName>
    </submittedName>
</protein>
<sequence length="291" mass="33487">MSLINATSGEPRLPPELERMIFQLAAHSEPLSVPSLVLVAWRVRRWVQHLRYRVLLLAEDPNAPHGVRAYPHNDDSELSRLRSLPPSILRDSVRHLCVDLPGSQTVEFLLSTCSSVENLWVLSQKLPLISALPLKRLHSMLTVLFFPHPIDFTNVLFSRLTHLEIFDRHCHRRVEPRTWSGLKCLPHLTHLAFHDEELISIFVDLLRICTSLRVFVLISTIAPPPPSVPRELVEEPRFVWMVRTKSMRDWHAGAVSGVDHWTRAEDFVERRRSGFQEYALTEDASLLLPLP</sequence>
<dbReference type="AlphaFoldDB" id="A0AAD7FG17"/>
<comment type="caution">
    <text evidence="1">The sequence shown here is derived from an EMBL/GenBank/DDBJ whole genome shotgun (WGS) entry which is preliminary data.</text>
</comment>
<reference evidence="1" key="1">
    <citation type="submission" date="2023-03" db="EMBL/GenBank/DDBJ databases">
        <title>Massive genome expansion in bonnet fungi (Mycena s.s.) driven by repeated elements and novel gene families across ecological guilds.</title>
        <authorList>
            <consortium name="Lawrence Berkeley National Laboratory"/>
            <person name="Harder C.B."/>
            <person name="Miyauchi S."/>
            <person name="Viragh M."/>
            <person name="Kuo A."/>
            <person name="Thoen E."/>
            <person name="Andreopoulos B."/>
            <person name="Lu D."/>
            <person name="Skrede I."/>
            <person name="Drula E."/>
            <person name="Henrissat B."/>
            <person name="Morin E."/>
            <person name="Kohler A."/>
            <person name="Barry K."/>
            <person name="LaButti K."/>
            <person name="Morin E."/>
            <person name="Salamov A."/>
            <person name="Lipzen A."/>
            <person name="Mereny Z."/>
            <person name="Hegedus B."/>
            <person name="Baldrian P."/>
            <person name="Stursova M."/>
            <person name="Weitz H."/>
            <person name="Taylor A."/>
            <person name="Grigoriev I.V."/>
            <person name="Nagy L.G."/>
            <person name="Martin F."/>
            <person name="Kauserud H."/>
        </authorList>
    </citation>
    <scope>NUCLEOTIDE SEQUENCE</scope>
    <source>
        <strain evidence="1">9284</strain>
    </source>
</reference>
<dbReference type="EMBL" id="JARKIF010000022">
    <property type="protein sequence ID" value="KAJ7616527.1"/>
    <property type="molecule type" value="Genomic_DNA"/>
</dbReference>
<evidence type="ECO:0000313" key="2">
    <source>
        <dbReference type="Proteomes" id="UP001221142"/>
    </source>
</evidence>
<name>A0AAD7FG17_9AGAR</name>
<keyword evidence="2" id="KW-1185">Reference proteome</keyword>
<dbReference type="Proteomes" id="UP001221142">
    <property type="component" value="Unassembled WGS sequence"/>
</dbReference>
<accession>A0AAD7FG17</accession>
<evidence type="ECO:0000313" key="1">
    <source>
        <dbReference type="EMBL" id="KAJ7616527.1"/>
    </source>
</evidence>